<reference evidence="2" key="1">
    <citation type="journal article" date="2021" name="G3 (Bethesda)">
        <title>Chromosome assembled and annotated genome sequence of Aspergillus flavus NRRL 3357.</title>
        <authorList>
            <person name="Skerker J.M."/>
            <person name="Pianalto K.M."/>
            <person name="Mondo S.J."/>
            <person name="Yang K."/>
            <person name="Arkin A.P."/>
            <person name="Keller N.P."/>
            <person name="Grigoriev I.V."/>
            <person name="Louise Glass N.L."/>
        </authorList>
    </citation>
    <scope>NUCLEOTIDE SEQUENCE [LARGE SCALE GENOMIC DNA]</scope>
    <source>
        <strain evidence="2">ATCC 200026 / FGSC A1120 / IAM 13836 / NRRL 3357 / JCM 12722 / SRRC 167</strain>
    </source>
</reference>
<dbReference type="VEuPathDB" id="FungiDB:F9C07_8376"/>
<protein>
    <submittedName>
        <fullName evidence="1">Uncharacterized protein</fullName>
    </submittedName>
</protein>
<dbReference type="AlphaFoldDB" id="A0A7U2N1P2"/>
<organism evidence="1 2">
    <name type="scientific">Aspergillus flavus (strain ATCC 200026 / FGSC A1120 / IAM 13836 / NRRL 3357 / JCM 12722 / SRRC 167)</name>
    <dbReference type="NCBI Taxonomy" id="332952"/>
    <lineage>
        <taxon>Eukaryota</taxon>
        <taxon>Fungi</taxon>
        <taxon>Dikarya</taxon>
        <taxon>Ascomycota</taxon>
        <taxon>Pezizomycotina</taxon>
        <taxon>Eurotiomycetes</taxon>
        <taxon>Eurotiomycetidae</taxon>
        <taxon>Eurotiales</taxon>
        <taxon>Aspergillaceae</taxon>
        <taxon>Aspergillus</taxon>
        <taxon>Aspergillus subgen. Circumdati</taxon>
    </lineage>
</organism>
<dbReference type="Proteomes" id="UP000596276">
    <property type="component" value="Chromosome 6"/>
</dbReference>
<evidence type="ECO:0000313" key="1">
    <source>
        <dbReference type="EMBL" id="QRD93924.1"/>
    </source>
</evidence>
<sequence>MIGHRPAIGEIQPQGLLSAAIGSLASGAVDLMDKTNQCTSQGIAWRIVAPS</sequence>
<dbReference type="EMBL" id="CP044623">
    <property type="protein sequence ID" value="QRD93924.1"/>
    <property type="molecule type" value="Genomic_DNA"/>
</dbReference>
<evidence type="ECO:0000313" key="2">
    <source>
        <dbReference type="Proteomes" id="UP000596276"/>
    </source>
</evidence>
<keyword evidence="2" id="KW-1185">Reference proteome</keyword>
<accession>A0A7U2N1P2</accession>
<gene>
    <name evidence="1" type="ORF">F9C07_8376</name>
</gene>
<proteinExistence type="predicted"/>
<name>A0A7U2N1P2_ASPFN</name>